<dbReference type="PANTHER" id="PTHR43002">
    <property type="entry name" value="GLYCOGEN DEBRANCHING ENZYME"/>
    <property type="match status" value="1"/>
</dbReference>
<dbReference type="Gene3D" id="2.60.40.10">
    <property type="entry name" value="Immunoglobulins"/>
    <property type="match status" value="1"/>
</dbReference>
<proteinExistence type="inferred from homology"/>
<evidence type="ECO:0000259" key="2">
    <source>
        <dbReference type="SMART" id="SM00642"/>
    </source>
</evidence>
<comment type="similarity">
    <text evidence="1">Belongs to the glycosyl hydrolase 13 family.</text>
</comment>
<dbReference type="SUPFAM" id="SSF51445">
    <property type="entry name" value="(Trans)glycosidases"/>
    <property type="match status" value="1"/>
</dbReference>
<gene>
    <name evidence="3" type="primary">pulA</name>
    <name evidence="3" type="ORF">DHW31_05330</name>
</gene>
<accession>A0A3D2SFQ5</accession>
<dbReference type="EMBL" id="DPVG01000193">
    <property type="protein sequence ID" value="HCK24201.1"/>
    <property type="molecule type" value="Genomic_DNA"/>
</dbReference>
<dbReference type="InterPro" id="IPR013783">
    <property type="entry name" value="Ig-like_fold"/>
</dbReference>
<dbReference type="InterPro" id="IPR013780">
    <property type="entry name" value="Glyco_hydro_b"/>
</dbReference>
<dbReference type="Pfam" id="PF21653">
    <property type="entry name" value="pulA_all-beta"/>
    <property type="match status" value="1"/>
</dbReference>
<name>A0A3D2SFQ5_9BACE</name>
<dbReference type="Pfam" id="PF02922">
    <property type="entry name" value="CBM_48"/>
    <property type="match status" value="1"/>
</dbReference>
<dbReference type="AlphaFoldDB" id="A0A3D2SFQ5"/>
<dbReference type="Gene3D" id="3.20.20.80">
    <property type="entry name" value="Glycosidases"/>
    <property type="match status" value="1"/>
</dbReference>
<dbReference type="Pfam" id="PF00128">
    <property type="entry name" value="Alpha-amylase"/>
    <property type="match status" value="2"/>
</dbReference>
<dbReference type="Gene3D" id="2.60.40.1180">
    <property type="entry name" value="Golgi alpha-mannosidase II"/>
    <property type="match status" value="1"/>
</dbReference>
<dbReference type="SUPFAM" id="SSF81296">
    <property type="entry name" value="E set domains"/>
    <property type="match status" value="1"/>
</dbReference>
<dbReference type="InterPro" id="IPR017853">
    <property type="entry name" value="GH"/>
</dbReference>
<comment type="caution">
    <text evidence="3">The sequence shown here is derived from an EMBL/GenBank/DDBJ whole genome shotgun (WGS) entry which is preliminary data.</text>
</comment>
<feature type="domain" description="Glycosyl hydrolase family 13 catalytic" evidence="2">
    <location>
        <begin position="190"/>
        <end position="568"/>
    </location>
</feature>
<dbReference type="GO" id="GO:0005975">
    <property type="term" value="P:carbohydrate metabolic process"/>
    <property type="evidence" value="ECO:0007669"/>
    <property type="project" value="InterPro"/>
</dbReference>
<dbReference type="InterPro" id="IPR006047">
    <property type="entry name" value="GH13_cat_dom"/>
</dbReference>
<dbReference type="InterPro" id="IPR049117">
    <property type="entry name" value="pulA_all-beta"/>
</dbReference>
<dbReference type="InterPro" id="IPR004193">
    <property type="entry name" value="Glyco_hydro_13_N"/>
</dbReference>
<dbReference type="PROSITE" id="PS51257">
    <property type="entry name" value="PROKAR_LIPOPROTEIN"/>
    <property type="match status" value="1"/>
</dbReference>
<dbReference type="SMART" id="SM00642">
    <property type="entry name" value="Aamy"/>
    <property type="match status" value="1"/>
</dbReference>
<dbReference type="CDD" id="cd02860">
    <property type="entry name" value="E_set_Pullulanase"/>
    <property type="match status" value="1"/>
</dbReference>
<dbReference type="InterPro" id="IPR014756">
    <property type="entry name" value="Ig_E-set"/>
</dbReference>
<dbReference type="CDD" id="cd11341">
    <property type="entry name" value="AmyAc_Pullulanase_LD-like"/>
    <property type="match status" value="1"/>
</dbReference>
<protein>
    <submittedName>
        <fullName evidence="3">Type I pullulanase</fullName>
    </submittedName>
</protein>
<dbReference type="NCBIfam" id="TIGR02104">
    <property type="entry name" value="pulA_typeI"/>
    <property type="match status" value="1"/>
</dbReference>
<dbReference type="GO" id="GO:0004553">
    <property type="term" value="F:hydrolase activity, hydrolyzing O-glycosyl compounds"/>
    <property type="evidence" value="ECO:0007669"/>
    <property type="project" value="InterPro"/>
</dbReference>
<evidence type="ECO:0000313" key="4">
    <source>
        <dbReference type="Proteomes" id="UP000263098"/>
    </source>
</evidence>
<evidence type="ECO:0000256" key="1">
    <source>
        <dbReference type="ARBA" id="ARBA00008061"/>
    </source>
</evidence>
<reference evidence="3 4" key="1">
    <citation type="journal article" date="2018" name="Nat. Biotechnol.">
        <title>A standardized bacterial taxonomy based on genome phylogeny substantially revises the tree of life.</title>
        <authorList>
            <person name="Parks D.H."/>
            <person name="Chuvochina M."/>
            <person name="Waite D.W."/>
            <person name="Rinke C."/>
            <person name="Skarshewski A."/>
            <person name="Chaumeil P.A."/>
            <person name="Hugenholtz P."/>
        </authorList>
    </citation>
    <scope>NUCLEOTIDE SEQUENCE [LARGE SCALE GENOMIC DNA]</scope>
    <source>
        <strain evidence="3">UBA9667</strain>
    </source>
</reference>
<sequence length="669" mass="74478">MKQVSFLMTVALVMLLISCTPTRKKEYASFDEYPVPNGDLTEMEYTVHSTTFSLWAPTADEVRLMLFDSGHEGHAYQTVPMEPADDGTWKAAVEKNLLGKFYTFNVKINDKWQGDTPGINAKAVGINGKRAAIIDMRMTDPEGWNTEVKPAFKSPADVVIYEMHHRDLSVHFSSGIKNKGKFIALTERGTKTPDSLSTTGLDHLIDLGITHVHLLPSFDYASIDESKLKDKKYNWGYDPLNYNVPEGSYATDPFTPSSRIREFKKMVMALHKAGIRVIMDVVYNHVNDLESSNFERTAPGYFFRKKKDGSWANGSACGNETASERPMMRKYMIESVLYWMKEYHVDGFRFDLMGIHDIETMNEIRKAVNAVDPSIIIYGEGWAAEAPQLPADSLAMKANTQRMPGIAAFSDEMRDGLRGPFNNNHKGAFLAGIPGGEQSIKFGIVGAVKHPQVHLDSVNYTKIAWAGEPTQMISYVSCHDDMCLVDRLQASVPGITPKQLVLLDKLAQTAVFTSQGIPFIYAGEEIMRDKKGVHNSFESPDSINAIDWRLKALHADVFAYYKGLIALRKAHPAFRMGKAEMVRKHLEFLPVDGSNVIAFRLKGHANGDACQDLIVILNARTQMSKVTVPAAKYTVFCKDGFVSVDGSLGTLYGPEVYVAPQTALIMGSY</sequence>
<dbReference type="Proteomes" id="UP000263098">
    <property type="component" value="Unassembled WGS sequence"/>
</dbReference>
<evidence type="ECO:0000313" key="3">
    <source>
        <dbReference type="EMBL" id="HCK24201.1"/>
    </source>
</evidence>
<dbReference type="InterPro" id="IPR011840">
    <property type="entry name" value="PulA_typeI"/>
</dbReference>
<organism evidence="3 4">
    <name type="scientific">Bacteroides graminisolvens</name>
    <dbReference type="NCBI Taxonomy" id="477666"/>
    <lineage>
        <taxon>Bacteria</taxon>
        <taxon>Pseudomonadati</taxon>
        <taxon>Bacteroidota</taxon>
        <taxon>Bacteroidia</taxon>
        <taxon>Bacteroidales</taxon>
        <taxon>Bacteroidaceae</taxon>
        <taxon>Bacteroides</taxon>
    </lineage>
</organism>